<feature type="region of interest" description="Disordered" evidence="1">
    <location>
        <begin position="41"/>
        <end position="64"/>
    </location>
</feature>
<protein>
    <submittedName>
        <fullName evidence="2">Uncharacterized protein</fullName>
    </submittedName>
</protein>
<accession>A0AA88ARQ0</accession>
<comment type="caution">
    <text evidence="2">The sequence shown here is derived from an EMBL/GenBank/DDBJ whole genome shotgun (WGS) entry which is preliminary data.</text>
</comment>
<dbReference type="AlphaFoldDB" id="A0AA88ARQ0"/>
<organism evidence="2 3">
    <name type="scientific">Ficus carica</name>
    <name type="common">Common fig</name>
    <dbReference type="NCBI Taxonomy" id="3494"/>
    <lineage>
        <taxon>Eukaryota</taxon>
        <taxon>Viridiplantae</taxon>
        <taxon>Streptophyta</taxon>
        <taxon>Embryophyta</taxon>
        <taxon>Tracheophyta</taxon>
        <taxon>Spermatophyta</taxon>
        <taxon>Magnoliopsida</taxon>
        <taxon>eudicotyledons</taxon>
        <taxon>Gunneridae</taxon>
        <taxon>Pentapetalae</taxon>
        <taxon>rosids</taxon>
        <taxon>fabids</taxon>
        <taxon>Rosales</taxon>
        <taxon>Moraceae</taxon>
        <taxon>Ficeae</taxon>
        <taxon>Ficus</taxon>
    </lineage>
</organism>
<reference evidence="2" key="1">
    <citation type="submission" date="2023-07" db="EMBL/GenBank/DDBJ databases">
        <title>draft genome sequence of fig (Ficus carica).</title>
        <authorList>
            <person name="Takahashi T."/>
            <person name="Nishimura K."/>
        </authorList>
    </citation>
    <scope>NUCLEOTIDE SEQUENCE</scope>
</reference>
<gene>
    <name evidence="2" type="ORF">TIFTF001_026074</name>
</gene>
<evidence type="ECO:0000313" key="2">
    <source>
        <dbReference type="EMBL" id="GMN56962.1"/>
    </source>
</evidence>
<keyword evidence="3" id="KW-1185">Reference proteome</keyword>
<dbReference type="EMBL" id="BTGU01000067">
    <property type="protein sequence ID" value="GMN56962.1"/>
    <property type="molecule type" value="Genomic_DNA"/>
</dbReference>
<sequence length="64" mass="7448">MALLGGEDGVNRRRREKGGWRLRRREKEIECRAAAVVKGRRNRHVGEREKGGRAVAVRGRRKKR</sequence>
<proteinExistence type="predicted"/>
<dbReference type="Proteomes" id="UP001187192">
    <property type="component" value="Unassembled WGS sequence"/>
</dbReference>
<name>A0AA88ARQ0_FICCA</name>
<evidence type="ECO:0000256" key="1">
    <source>
        <dbReference type="SAM" id="MobiDB-lite"/>
    </source>
</evidence>
<evidence type="ECO:0000313" key="3">
    <source>
        <dbReference type="Proteomes" id="UP001187192"/>
    </source>
</evidence>